<dbReference type="InterPro" id="IPR011344">
    <property type="entry name" value="ssDNA-bd"/>
</dbReference>
<dbReference type="Proteomes" id="UP000093352">
    <property type="component" value="Unassembled WGS sequence"/>
</dbReference>
<organism evidence="5 6">
    <name type="scientific">Criibacterium bergeronii</name>
    <dbReference type="NCBI Taxonomy" id="1871336"/>
    <lineage>
        <taxon>Bacteria</taxon>
        <taxon>Bacillati</taxon>
        <taxon>Bacillota</taxon>
        <taxon>Clostridia</taxon>
        <taxon>Peptostreptococcales</taxon>
        <taxon>Filifactoraceae</taxon>
        <taxon>Criibacterium</taxon>
    </lineage>
</organism>
<dbReference type="AlphaFoldDB" id="A0A371IK40"/>
<gene>
    <name evidence="5" type="primary">ssb</name>
    <name evidence="5" type="ORF">BBG48_007705</name>
</gene>
<evidence type="ECO:0000313" key="5">
    <source>
        <dbReference type="EMBL" id="RDY20862.1"/>
    </source>
</evidence>
<protein>
    <recommendedName>
        <fullName evidence="2 3">Single-stranded DNA-binding protein</fullName>
        <shortName evidence="2">SSB</shortName>
    </recommendedName>
</protein>
<evidence type="ECO:0000256" key="2">
    <source>
        <dbReference type="HAMAP-Rule" id="MF_00984"/>
    </source>
</evidence>
<dbReference type="RefSeq" id="WP_068913871.1">
    <property type="nucleotide sequence ID" value="NZ_MBEW02000018.1"/>
</dbReference>
<evidence type="ECO:0000313" key="6">
    <source>
        <dbReference type="Proteomes" id="UP000093352"/>
    </source>
</evidence>
<dbReference type="Pfam" id="PF00436">
    <property type="entry name" value="SSB"/>
    <property type="match status" value="1"/>
</dbReference>
<name>A0A371IK40_9FIRM</name>
<evidence type="ECO:0000256" key="3">
    <source>
        <dbReference type="RuleBase" id="RU000524"/>
    </source>
</evidence>
<reference evidence="5 6" key="1">
    <citation type="journal article" date="2016" name="Genome Announc.">
        <title>Draft Genome Sequence of Criibacterium bergeronii gen. nov., sp. nov., Strain CCRI-22567T, Isolated from a Vaginal Sample from a Woman with Bacterial Vaginosis.</title>
        <authorList>
            <person name="Maheux A.F."/>
            <person name="Berube E."/>
            <person name="Boudreau D.K."/>
            <person name="Raymond F."/>
            <person name="Corbeil J."/>
            <person name="Roy P.H."/>
            <person name="Boissinot M."/>
            <person name="Omar R.F."/>
        </authorList>
    </citation>
    <scope>NUCLEOTIDE SEQUENCE [LARGE SCALE GENOMIC DNA]</scope>
    <source>
        <strain evidence="5 6">CCRI-22567</strain>
    </source>
</reference>
<dbReference type="Gene3D" id="2.40.50.140">
    <property type="entry name" value="Nucleic acid-binding proteins"/>
    <property type="match status" value="1"/>
</dbReference>
<dbReference type="PROSITE" id="PS50935">
    <property type="entry name" value="SSB"/>
    <property type="match status" value="1"/>
</dbReference>
<dbReference type="SUPFAM" id="SSF50249">
    <property type="entry name" value="Nucleic acid-binding proteins"/>
    <property type="match status" value="1"/>
</dbReference>
<comment type="caution">
    <text evidence="2">Lacks conserved residue(s) required for the propagation of feature annotation.</text>
</comment>
<sequence length="152" mass="17183">MNNVILIGRLTRDPELRYAQSGMAVTRFGLAVDRPFAKKEDPNAVTADFFNVTIFGKRAETCAQYLAKGRLTAVRGRIQNDNYTDKDGIKRYSVSIIADDVQFLEWSDKGQRPQSQTYQRNDTDIASDDVFMPEEGLDSEGYRALSDDDVPF</sequence>
<dbReference type="GO" id="GO:0003697">
    <property type="term" value="F:single-stranded DNA binding"/>
    <property type="evidence" value="ECO:0007669"/>
    <property type="project" value="UniProtKB-UniRule"/>
</dbReference>
<dbReference type="STRING" id="1871336.BBG48_04450"/>
<dbReference type="HAMAP" id="MF_00984">
    <property type="entry name" value="SSB"/>
    <property type="match status" value="1"/>
</dbReference>
<dbReference type="EMBL" id="MBEW02000018">
    <property type="protein sequence ID" value="RDY20862.1"/>
    <property type="molecule type" value="Genomic_DNA"/>
</dbReference>
<keyword evidence="1 2" id="KW-0238">DNA-binding</keyword>
<dbReference type="InterPro" id="IPR000424">
    <property type="entry name" value="Primosome_PriB/ssb"/>
</dbReference>
<comment type="caution">
    <text evidence="5">The sequence shown here is derived from an EMBL/GenBank/DDBJ whole genome shotgun (WGS) entry which is preliminary data.</text>
</comment>
<dbReference type="PANTHER" id="PTHR10302:SF27">
    <property type="entry name" value="SINGLE-STRANDED DNA-BINDING PROTEIN"/>
    <property type="match status" value="1"/>
</dbReference>
<feature type="region of interest" description="Disordered" evidence="4">
    <location>
        <begin position="108"/>
        <end position="128"/>
    </location>
</feature>
<accession>A0A371IK40</accession>
<dbReference type="CDD" id="cd04496">
    <property type="entry name" value="SSB_OBF"/>
    <property type="match status" value="1"/>
</dbReference>
<dbReference type="GO" id="GO:0006260">
    <property type="term" value="P:DNA replication"/>
    <property type="evidence" value="ECO:0007669"/>
    <property type="project" value="InterPro"/>
</dbReference>
<dbReference type="NCBIfam" id="TIGR00621">
    <property type="entry name" value="ssb"/>
    <property type="match status" value="1"/>
</dbReference>
<evidence type="ECO:0000256" key="1">
    <source>
        <dbReference type="ARBA" id="ARBA00023125"/>
    </source>
</evidence>
<comment type="subunit">
    <text evidence="2">Homotetramer.</text>
</comment>
<dbReference type="GO" id="GO:0009295">
    <property type="term" value="C:nucleoid"/>
    <property type="evidence" value="ECO:0007669"/>
    <property type="project" value="TreeGrafter"/>
</dbReference>
<evidence type="ECO:0000256" key="4">
    <source>
        <dbReference type="SAM" id="MobiDB-lite"/>
    </source>
</evidence>
<dbReference type="InterPro" id="IPR012340">
    <property type="entry name" value="NA-bd_OB-fold"/>
</dbReference>
<proteinExistence type="inferred from homology"/>
<dbReference type="PANTHER" id="PTHR10302">
    <property type="entry name" value="SINGLE-STRANDED DNA-BINDING PROTEIN"/>
    <property type="match status" value="1"/>
</dbReference>
<keyword evidence="6" id="KW-1185">Reference proteome</keyword>